<dbReference type="Proteomes" id="UP000054248">
    <property type="component" value="Unassembled WGS sequence"/>
</dbReference>
<dbReference type="EMBL" id="KN823018">
    <property type="protein sequence ID" value="KIO26826.1"/>
    <property type="molecule type" value="Genomic_DNA"/>
</dbReference>
<organism evidence="1 2">
    <name type="scientific">Tulasnella calospora MUT 4182</name>
    <dbReference type="NCBI Taxonomy" id="1051891"/>
    <lineage>
        <taxon>Eukaryota</taxon>
        <taxon>Fungi</taxon>
        <taxon>Dikarya</taxon>
        <taxon>Basidiomycota</taxon>
        <taxon>Agaricomycotina</taxon>
        <taxon>Agaricomycetes</taxon>
        <taxon>Cantharellales</taxon>
        <taxon>Tulasnellaceae</taxon>
        <taxon>Tulasnella</taxon>
    </lineage>
</organism>
<gene>
    <name evidence="1" type="ORF">M407DRAFT_243560</name>
</gene>
<evidence type="ECO:0000313" key="2">
    <source>
        <dbReference type="Proteomes" id="UP000054248"/>
    </source>
</evidence>
<dbReference type="AlphaFoldDB" id="A0A0C3QIS7"/>
<dbReference type="HOGENOM" id="CLU_2544295_0_0_1"/>
<proteinExistence type="predicted"/>
<name>A0A0C3QIS7_9AGAM</name>
<evidence type="ECO:0000313" key="1">
    <source>
        <dbReference type="EMBL" id="KIO26826.1"/>
    </source>
</evidence>
<protein>
    <submittedName>
        <fullName evidence="1">Uncharacterized protein</fullName>
    </submittedName>
</protein>
<reference evidence="1 2" key="1">
    <citation type="submission" date="2014-04" db="EMBL/GenBank/DDBJ databases">
        <authorList>
            <consortium name="DOE Joint Genome Institute"/>
            <person name="Kuo A."/>
            <person name="Girlanda M."/>
            <person name="Perotto S."/>
            <person name="Kohler A."/>
            <person name="Nagy L.G."/>
            <person name="Floudas D."/>
            <person name="Copeland A."/>
            <person name="Barry K.W."/>
            <person name="Cichocki N."/>
            <person name="Veneault-Fourrey C."/>
            <person name="LaButti K."/>
            <person name="Lindquist E.A."/>
            <person name="Lipzen A."/>
            <person name="Lundell T."/>
            <person name="Morin E."/>
            <person name="Murat C."/>
            <person name="Sun H."/>
            <person name="Tunlid A."/>
            <person name="Henrissat B."/>
            <person name="Grigoriev I.V."/>
            <person name="Hibbett D.S."/>
            <person name="Martin F."/>
            <person name="Nordberg H.P."/>
            <person name="Cantor M.N."/>
            <person name="Hua S.X."/>
        </authorList>
    </citation>
    <scope>NUCLEOTIDE SEQUENCE [LARGE SCALE GENOMIC DNA]</scope>
    <source>
        <strain evidence="1 2">MUT 4182</strain>
    </source>
</reference>
<accession>A0A0C3QIS7</accession>
<keyword evidence="2" id="KW-1185">Reference proteome</keyword>
<sequence length="83" mass="9454">MKVFAIDGVYSSIHTIDPSILAFYRSSPCFLGGLHFRSSTPHTRSMFRLPDGVYVRSFLLHMQGLWSDSHARQQVPFGEHRTA</sequence>
<reference evidence="2" key="2">
    <citation type="submission" date="2015-01" db="EMBL/GenBank/DDBJ databases">
        <title>Evolutionary Origins and Diversification of the Mycorrhizal Mutualists.</title>
        <authorList>
            <consortium name="DOE Joint Genome Institute"/>
            <consortium name="Mycorrhizal Genomics Consortium"/>
            <person name="Kohler A."/>
            <person name="Kuo A."/>
            <person name="Nagy L.G."/>
            <person name="Floudas D."/>
            <person name="Copeland A."/>
            <person name="Barry K.W."/>
            <person name="Cichocki N."/>
            <person name="Veneault-Fourrey C."/>
            <person name="LaButti K."/>
            <person name="Lindquist E.A."/>
            <person name="Lipzen A."/>
            <person name="Lundell T."/>
            <person name="Morin E."/>
            <person name="Murat C."/>
            <person name="Riley R."/>
            <person name="Ohm R."/>
            <person name="Sun H."/>
            <person name="Tunlid A."/>
            <person name="Henrissat B."/>
            <person name="Grigoriev I.V."/>
            <person name="Hibbett D.S."/>
            <person name="Martin F."/>
        </authorList>
    </citation>
    <scope>NUCLEOTIDE SEQUENCE [LARGE SCALE GENOMIC DNA]</scope>
    <source>
        <strain evidence="2">MUT 4182</strain>
    </source>
</reference>